<dbReference type="OrthoDB" id="1434354at2759"/>
<dbReference type="EMBL" id="CAICTM010002511">
    <property type="protein sequence ID" value="CAB9529470.1"/>
    <property type="molecule type" value="Genomic_DNA"/>
</dbReference>
<dbReference type="Pfam" id="PF00650">
    <property type="entry name" value="CRAL_TRIO"/>
    <property type="match status" value="1"/>
</dbReference>
<feature type="domain" description="CRAL-TRIO" evidence="1">
    <location>
        <begin position="39"/>
        <end position="199"/>
    </location>
</feature>
<dbReference type="AlphaFoldDB" id="A0A9N8F014"/>
<evidence type="ECO:0000313" key="2">
    <source>
        <dbReference type="EMBL" id="CAB9529470.1"/>
    </source>
</evidence>
<dbReference type="Proteomes" id="UP001153069">
    <property type="component" value="Unassembled WGS sequence"/>
</dbReference>
<dbReference type="InterPro" id="IPR036865">
    <property type="entry name" value="CRAL-TRIO_dom_sf"/>
</dbReference>
<keyword evidence="3" id="KW-1185">Reference proteome</keyword>
<dbReference type="PANTHER" id="PTHR23324:SF83">
    <property type="entry name" value="SEC14-LIKE PROTEIN 2"/>
    <property type="match status" value="1"/>
</dbReference>
<evidence type="ECO:0000259" key="1">
    <source>
        <dbReference type="PROSITE" id="PS50191"/>
    </source>
</evidence>
<name>A0A9N8F014_9STRA</name>
<dbReference type="InterPro" id="IPR051064">
    <property type="entry name" value="SEC14/CRAL-TRIO_domain"/>
</dbReference>
<dbReference type="PROSITE" id="PS50191">
    <property type="entry name" value="CRAL_TRIO"/>
    <property type="match status" value="1"/>
</dbReference>
<dbReference type="Gene3D" id="3.40.525.10">
    <property type="entry name" value="CRAL-TRIO lipid binding domain"/>
    <property type="match status" value="1"/>
</dbReference>
<dbReference type="SUPFAM" id="SSF52087">
    <property type="entry name" value="CRAL/TRIO domain"/>
    <property type="match status" value="1"/>
</dbReference>
<proteinExistence type="predicted"/>
<dbReference type="GO" id="GO:0005737">
    <property type="term" value="C:cytoplasm"/>
    <property type="evidence" value="ECO:0007669"/>
    <property type="project" value="TreeGrafter"/>
</dbReference>
<gene>
    <name evidence="2" type="ORF">SEMRO_2513_G329870.1</name>
</gene>
<dbReference type="InterPro" id="IPR001251">
    <property type="entry name" value="CRAL-TRIO_dom"/>
</dbReference>
<dbReference type="CDD" id="cd00170">
    <property type="entry name" value="SEC14"/>
    <property type="match status" value="1"/>
</dbReference>
<comment type="caution">
    <text evidence="2">The sequence shown here is derived from an EMBL/GenBank/DDBJ whole genome shotgun (WGS) entry which is preliminary data.</text>
</comment>
<protein>
    <recommendedName>
        <fullName evidence="1">CRAL-TRIO domain-containing protein</fullName>
    </recommendedName>
</protein>
<organism evidence="2 3">
    <name type="scientific">Seminavis robusta</name>
    <dbReference type="NCBI Taxonomy" id="568900"/>
    <lineage>
        <taxon>Eukaryota</taxon>
        <taxon>Sar</taxon>
        <taxon>Stramenopiles</taxon>
        <taxon>Ochrophyta</taxon>
        <taxon>Bacillariophyta</taxon>
        <taxon>Bacillariophyceae</taxon>
        <taxon>Bacillariophycidae</taxon>
        <taxon>Naviculales</taxon>
        <taxon>Naviculaceae</taxon>
        <taxon>Seminavis</taxon>
    </lineage>
</organism>
<dbReference type="SMART" id="SM00516">
    <property type="entry name" value="SEC14"/>
    <property type="match status" value="1"/>
</dbReference>
<evidence type="ECO:0000313" key="3">
    <source>
        <dbReference type="Proteomes" id="UP001153069"/>
    </source>
</evidence>
<dbReference type="PANTHER" id="PTHR23324">
    <property type="entry name" value="SEC14 RELATED PROTEIN"/>
    <property type="match status" value="1"/>
</dbReference>
<accession>A0A9N8F014</accession>
<sequence>MGSNHQDYTFSHDTHPYTRSFPKLFDCCEPDFFVCYMPDQQRGIINMIQLKQRDQHRMIKEMTEEEYFQCHLMLTEWMFQQLDHITRRTGRLTKCIRLSDAAGMHYRQMEKQQKIRESKAAKHMEFAYPQLLSCLFIANAPTWVNIFFALLKPFVPKSLLEKVRLISPHKHTKDLERILEFCSRDHLATRYGGNLQEWPPRAMVSK</sequence>
<reference evidence="2" key="1">
    <citation type="submission" date="2020-06" db="EMBL/GenBank/DDBJ databases">
        <authorList>
            <consortium name="Plant Systems Biology data submission"/>
        </authorList>
    </citation>
    <scope>NUCLEOTIDE SEQUENCE</scope>
    <source>
        <strain evidence="2">D6</strain>
    </source>
</reference>